<evidence type="ECO:0000313" key="3">
    <source>
        <dbReference type="Proteomes" id="UP000198598"/>
    </source>
</evidence>
<feature type="region of interest" description="Disordered" evidence="1">
    <location>
        <begin position="1"/>
        <end position="33"/>
    </location>
</feature>
<organism evidence="2 3">
    <name type="scientific">Spirosoma endophyticum</name>
    <dbReference type="NCBI Taxonomy" id="662367"/>
    <lineage>
        <taxon>Bacteria</taxon>
        <taxon>Pseudomonadati</taxon>
        <taxon>Bacteroidota</taxon>
        <taxon>Cytophagia</taxon>
        <taxon>Cytophagales</taxon>
        <taxon>Cytophagaceae</taxon>
        <taxon>Spirosoma</taxon>
    </lineage>
</organism>
<dbReference type="EMBL" id="FOLQ01000029">
    <property type="protein sequence ID" value="SFF11601.1"/>
    <property type="molecule type" value="Genomic_DNA"/>
</dbReference>
<proteinExistence type="predicted"/>
<accession>A0A1I2G4P2</accession>
<gene>
    <name evidence="2" type="ORF">SAMN05216167_12933</name>
</gene>
<keyword evidence="3" id="KW-1185">Reference proteome</keyword>
<dbReference type="RefSeq" id="WP_093834126.1">
    <property type="nucleotide sequence ID" value="NZ_FOLQ01000029.1"/>
</dbReference>
<protein>
    <submittedName>
        <fullName evidence="2">Uncharacterized protein</fullName>
    </submittedName>
</protein>
<reference evidence="2 3" key="1">
    <citation type="submission" date="2016-10" db="EMBL/GenBank/DDBJ databases">
        <authorList>
            <person name="de Groot N.N."/>
        </authorList>
    </citation>
    <scope>NUCLEOTIDE SEQUENCE [LARGE SCALE GENOMIC DNA]</scope>
    <source>
        <strain evidence="2 3">DSM 26130</strain>
    </source>
</reference>
<evidence type="ECO:0000256" key="1">
    <source>
        <dbReference type="SAM" id="MobiDB-lite"/>
    </source>
</evidence>
<evidence type="ECO:0000313" key="2">
    <source>
        <dbReference type="EMBL" id="SFF11601.1"/>
    </source>
</evidence>
<name>A0A1I2G4P2_9BACT</name>
<sequence length="246" mass="28248">MNTMQNYVGRDSHANTNQNSGQNTQEELPQVSVEGRNLERTTLLSLRKWAVDTLAYAEKGKFLAAFEKRGVRRSLTAYIELLDSHVYRTRIGEGIFTISIEEANESIADHLQYQAEINKEMSWFELAPYPLPDHIQAKPNDWRDRKSFRAFHDKMSPMIQKGDTLSCVIVDQADYKKGSVVVVSFRQHKDRTRKYSFGRVKKVDANSITLGFDHPDCKYDYITIPLQMVLFVLKVESAQAPSKPVK</sequence>
<feature type="compositionally biased region" description="Polar residues" evidence="1">
    <location>
        <begin position="14"/>
        <end position="27"/>
    </location>
</feature>
<dbReference type="Proteomes" id="UP000198598">
    <property type="component" value="Unassembled WGS sequence"/>
</dbReference>
<dbReference type="AlphaFoldDB" id="A0A1I2G4P2"/>
<dbReference type="STRING" id="662367.SAMN05216167_12933"/>